<reference evidence="4" key="1">
    <citation type="journal article" date="2021" name="Proc. Natl. Acad. Sci. U.S.A.">
        <title>Three genomes in the algal genus Volvox reveal the fate of a haploid sex-determining region after a transition to homothallism.</title>
        <authorList>
            <person name="Yamamoto K."/>
            <person name="Hamaji T."/>
            <person name="Kawai-Toyooka H."/>
            <person name="Matsuzaki R."/>
            <person name="Takahashi F."/>
            <person name="Nishimura Y."/>
            <person name="Kawachi M."/>
            <person name="Noguchi H."/>
            <person name="Minakuchi Y."/>
            <person name="Umen J.G."/>
            <person name="Toyoda A."/>
            <person name="Nozaki H."/>
        </authorList>
    </citation>
    <scope>NUCLEOTIDE SEQUENCE</scope>
    <source>
        <strain evidence="4">NIES-3780</strain>
    </source>
</reference>
<feature type="compositionally biased region" description="Polar residues" evidence="2">
    <location>
        <begin position="2188"/>
        <end position="2198"/>
    </location>
</feature>
<feature type="transmembrane region" description="Helical" evidence="3">
    <location>
        <begin position="1786"/>
        <end position="1805"/>
    </location>
</feature>
<feature type="transmembrane region" description="Helical" evidence="3">
    <location>
        <begin position="3093"/>
        <end position="3118"/>
    </location>
</feature>
<dbReference type="PANTHER" id="PTHR13037">
    <property type="entry name" value="FORMIN"/>
    <property type="match status" value="1"/>
</dbReference>
<evidence type="ECO:0008006" key="6">
    <source>
        <dbReference type="Google" id="ProtNLM"/>
    </source>
</evidence>
<gene>
    <name evidence="4" type="ORF">Vafri_8873</name>
</gene>
<keyword evidence="1" id="KW-0945">Host-virus interaction</keyword>
<feature type="compositionally biased region" description="Low complexity" evidence="2">
    <location>
        <begin position="3218"/>
        <end position="3232"/>
    </location>
</feature>
<feature type="region of interest" description="Disordered" evidence="2">
    <location>
        <begin position="2156"/>
        <end position="2288"/>
    </location>
</feature>
<feature type="region of interest" description="Disordered" evidence="2">
    <location>
        <begin position="1912"/>
        <end position="1965"/>
    </location>
</feature>
<feature type="compositionally biased region" description="Polar residues" evidence="2">
    <location>
        <begin position="2274"/>
        <end position="2288"/>
    </location>
</feature>
<feature type="compositionally biased region" description="Low complexity" evidence="2">
    <location>
        <begin position="2203"/>
        <end position="2212"/>
    </location>
</feature>
<evidence type="ECO:0000256" key="1">
    <source>
        <dbReference type="ARBA" id="ARBA00022581"/>
    </source>
</evidence>
<feature type="region of interest" description="Disordered" evidence="2">
    <location>
        <begin position="3217"/>
        <end position="3245"/>
    </location>
</feature>
<feature type="region of interest" description="Disordered" evidence="2">
    <location>
        <begin position="3142"/>
        <end position="3168"/>
    </location>
</feature>
<evidence type="ECO:0000313" key="4">
    <source>
        <dbReference type="EMBL" id="GIL53213.1"/>
    </source>
</evidence>
<keyword evidence="3" id="KW-0812">Transmembrane</keyword>
<feature type="compositionally biased region" description="Low complexity" evidence="2">
    <location>
        <begin position="958"/>
        <end position="973"/>
    </location>
</feature>
<dbReference type="EMBL" id="BNCO01000014">
    <property type="protein sequence ID" value="GIL53213.1"/>
    <property type="molecule type" value="Genomic_DNA"/>
</dbReference>
<feature type="region of interest" description="Disordered" evidence="2">
    <location>
        <begin position="707"/>
        <end position="848"/>
    </location>
</feature>
<name>A0A8J4EZ66_9CHLO</name>
<accession>A0A8J4EZ66</accession>
<feature type="transmembrane region" description="Helical" evidence="3">
    <location>
        <begin position="1715"/>
        <end position="1740"/>
    </location>
</feature>
<feature type="compositionally biased region" description="Polar residues" evidence="2">
    <location>
        <begin position="2356"/>
        <end position="2375"/>
    </location>
</feature>
<feature type="transmembrane region" description="Helical" evidence="3">
    <location>
        <begin position="1761"/>
        <end position="1780"/>
    </location>
</feature>
<feature type="compositionally biased region" description="Low complexity" evidence="2">
    <location>
        <begin position="2644"/>
        <end position="2658"/>
    </location>
</feature>
<dbReference type="Proteomes" id="UP000747399">
    <property type="component" value="Unassembled WGS sequence"/>
</dbReference>
<feature type="region of interest" description="Disordered" evidence="2">
    <location>
        <begin position="1569"/>
        <end position="1608"/>
    </location>
</feature>
<feature type="compositionally biased region" description="Pro residues" evidence="2">
    <location>
        <begin position="754"/>
        <end position="768"/>
    </location>
</feature>
<feature type="region of interest" description="Disordered" evidence="2">
    <location>
        <begin position="919"/>
        <end position="973"/>
    </location>
</feature>
<evidence type="ECO:0000256" key="2">
    <source>
        <dbReference type="SAM" id="MobiDB-lite"/>
    </source>
</evidence>
<evidence type="ECO:0000256" key="3">
    <source>
        <dbReference type="SAM" id="Phobius"/>
    </source>
</evidence>
<feature type="region of interest" description="Disordered" evidence="2">
    <location>
        <begin position="1997"/>
        <end position="2017"/>
    </location>
</feature>
<feature type="compositionally biased region" description="Pro residues" evidence="2">
    <location>
        <begin position="816"/>
        <end position="833"/>
    </location>
</feature>
<feature type="compositionally biased region" description="Low complexity" evidence="2">
    <location>
        <begin position="2247"/>
        <end position="2268"/>
    </location>
</feature>
<feature type="region of interest" description="Disordered" evidence="2">
    <location>
        <begin position="2308"/>
        <end position="2327"/>
    </location>
</feature>
<keyword evidence="3" id="KW-0472">Membrane</keyword>
<feature type="compositionally biased region" description="Pro residues" evidence="2">
    <location>
        <begin position="1586"/>
        <end position="1598"/>
    </location>
</feature>
<feature type="compositionally biased region" description="Basic and acidic residues" evidence="2">
    <location>
        <begin position="2318"/>
        <end position="2327"/>
    </location>
</feature>
<feature type="region of interest" description="Disordered" evidence="2">
    <location>
        <begin position="2355"/>
        <end position="2392"/>
    </location>
</feature>
<evidence type="ECO:0000313" key="5">
    <source>
        <dbReference type="Proteomes" id="UP000747399"/>
    </source>
</evidence>
<comment type="caution">
    <text evidence="4">The sequence shown here is derived from an EMBL/GenBank/DDBJ whole genome shotgun (WGS) entry which is preliminary data.</text>
</comment>
<feature type="transmembrane region" description="Helical" evidence="3">
    <location>
        <begin position="3058"/>
        <end position="3081"/>
    </location>
</feature>
<feature type="transmembrane region" description="Helical" evidence="3">
    <location>
        <begin position="3032"/>
        <end position="3051"/>
    </location>
</feature>
<feature type="region of interest" description="Disordered" evidence="2">
    <location>
        <begin position="663"/>
        <end position="682"/>
    </location>
</feature>
<feature type="compositionally biased region" description="Pro residues" evidence="2">
    <location>
        <begin position="707"/>
        <end position="720"/>
    </location>
</feature>
<feature type="region of interest" description="Disordered" evidence="2">
    <location>
        <begin position="2624"/>
        <end position="2670"/>
    </location>
</feature>
<feature type="compositionally biased region" description="Pro residues" evidence="2">
    <location>
        <begin position="1437"/>
        <end position="1451"/>
    </location>
</feature>
<feature type="compositionally biased region" description="Low complexity" evidence="2">
    <location>
        <begin position="1576"/>
        <end position="1585"/>
    </location>
</feature>
<dbReference type="PANTHER" id="PTHR13037:SF24">
    <property type="entry name" value="POLYCOMB PROTEIN PCL-RELATED"/>
    <property type="match status" value="1"/>
</dbReference>
<keyword evidence="3" id="KW-1133">Transmembrane helix</keyword>
<organism evidence="4 5">
    <name type="scientific">Volvox africanus</name>
    <dbReference type="NCBI Taxonomy" id="51714"/>
    <lineage>
        <taxon>Eukaryota</taxon>
        <taxon>Viridiplantae</taxon>
        <taxon>Chlorophyta</taxon>
        <taxon>core chlorophytes</taxon>
        <taxon>Chlorophyceae</taxon>
        <taxon>CS clade</taxon>
        <taxon>Chlamydomonadales</taxon>
        <taxon>Volvocaceae</taxon>
        <taxon>Volvox</taxon>
    </lineage>
</organism>
<feature type="compositionally biased region" description="Low complexity" evidence="2">
    <location>
        <begin position="1631"/>
        <end position="1642"/>
    </location>
</feature>
<feature type="compositionally biased region" description="Pro residues" evidence="2">
    <location>
        <begin position="663"/>
        <end position="681"/>
    </location>
</feature>
<sequence length="3245" mass="350315">MLQGDGWRREPNNRITDRISLNGLRNLSSVKFERCTTALLMLVCCYFVTTISRNVVAQQREDYGPWTAAQDLNEQHKALLRFILSGDTSFWSRPAVAYRIGFGTAPWRCISNCQTQYYASAAECAPDCTTQTYCEPGGAALSDSNTTCCALSLLDQSYSFSNPPNITTPDWCSTYPAWDPNARPSVCDFNAYTARGAAPPLGANDPFLAVSCKRVADTATFHVTGTQYRNDTAKRIVYDNDITQINVSRNIVSRISLRHVAAWHHPAINIDEPPQFSLVDDLVCLPLEEMYFEDVLFRSEHDVHAVLPDRSGANGTTFDLFNHTTWKCDRKDGQKIELTDFGFPGKQVTNLAPSYFAMMLDPCGIGRALVQRNVTSLNPNLALRNTALDKCFFSPFTELNAMRWSSRARLEWSEALTKSLELVKYGNQTYLIRGYPPSVPDPVAARPFLPDTLKRLTIKRTNDGSHPSKTWRGKPVIKGFLPSEWALLSNLEYLDLSDDMGQGLIEGPIPSTWLMMTKLRTINVTGHRNFCKDWHRIVSYQIQSFIQRTPYGAVWGLPKRYYGPILWTNKAFQWNVTVFNLDGLGWQWYDPSTGKAGYTNIIAPDGKCCWDTFSDQFEARNYTLEGPSGTSGPWDYYGLSYERAQLCEWSAPYMPPSATNPPAPPVAPMPPDVPSAPPVPPAAAAVTIVSPPRPPLFPPLPGISPMLPYAPPQPPQPPGLPAHLQKRLRSSGALQPDRPEPPDGTEFPAGGPLSPSPSHPPFPSPTPHPTLRRPPTTPFGPQHGERRPSMPFPSPAPSSPYPPPKMFNPASRSPKSIPPPAPPLTKMPNPPPLDKFDSQGEPTQQQPPYFNCSLAITQASFAIPSVSRGSFYIVLSVPQAASVYCMFCGCSVMYAVLERGVSYLYAVHENPEAQIDDTTTTAAAVSPPSHPPLFPSPVTTHPPAGSPNRSSKGGSTGDGANNATTNNGTRATNVNSSLLSGILGRHGNNDSIMFSNTTALPPSQRAGQNVSRPFLPSLEDLVMQGASAPGSGRGSLEEVDIVTGIPLRSPPPRNPFNATVFGNSSSGGNNGAPGRAGDGGTTTVGDIGAAWRMDPESNGDHLFRIQVGERVWYRWVVVDIESPRVSGQLSISKTTVTMPGLVTSRGSVSSTAVFQQLIVQFNVSEPVQPLDPASMFSVNGTKSVAFVGAKCFESAADASKLTSGRVVGTAGLPLSDSAGRTSAPTKGSAINLLDFLEGTTTDEALASGLPYVRSCVAVMYAPEGSTLLISLRAGAVKDFAGNSNAKPVVLKANTLGPALESADAIAGSVSALVGGIFAGAAISSTSVSFLTTVTTRAPILQSAYHLQMLAMTANIASPGISYAYRRIAKYLRWSLMGVKGNIPILDNAFSSGKYVSLPSELAVWGANSPKPPRSDMTAWPQPRFPPTVHINESSRPPMAPPRPLPPFPPLTPSVYPRTSSPQRTPTYKPINTEVSIPTYIQTYMPVGPSRIPLEMQKVMDTLTASPLLQEPQLLEKPFPHESTTTTAAATAATAATATATVPPSRSAADIDALYSSQMAAVPLLEPTTLTSRHQQRALASAMPPAAESPPLPPPPRLPPIQQSTSSMLNPGRDSLLAWLLRNVQELGDDVTSISGTSNSGSSQGDDKPPGSGFGFEVYVLGGAAAGQNEVVGLDATGQVLETMDGIYYSPTAAPPVVGNHTSLLKNTIETETQDLPYTLAIAALLMVGLVCIHALIILLYKWFIGGELAPFLRFPRMEIRIAGPLLVAITFYSCLILGQWEDSRVMAVLVLALLVLPYLLLLWWLTMCRWYLCEQPIQDVFYSVSANWNGIFRISEEPPGIPEIGGGTLSPEPANDVGRCQFSGGMIQLPEDSRPDTALEDVDARNASEGDNTTARKCSAMFGPHWALPPPADGSGMEGEAPGVGHLSSNSTLIKRPWSPPTLGQPSGKATHLRSPARGRASLTESRSLLVGDELAVGEGCGFHASGLIGGCQQPSPSGITGCESVEQSQQQPQQQERRLQHCNEITPPGAGTQMEGNLSSGACERLTSLQQNVTEGEEGSGMRLPSNGCNLPGIARRLQRPLCGGGVSSDFVVSNGATGSDERTKDWSKQLKWSLQEGDNTEAADGFQFGATSKHTTDIEEDGAPSQHIGALMQCRESERHMSSCPDSSSTTKDHRKRTIENPPILPSSSNEATSTADDLCQQQRQNNAQQEVKKEEDQMVHVQPRKSPLVRKKNRILVKFMNSVSRGGINNNGDSSGSGSPGESASDLGHQPETSRATPSRPKLQQLSRPISVLAASLHQSMVVFSGGSSSHHHQAHSELGKESERRVLSFSWRSGQDEGQDDEAAIQEDACSPFSTSSAQEPVIGNQRQLSPRRNAPHHGLGRTAGGMALSPMIVPRESVMERPDVANILCEDKGQAAMGRPRRPRLMSAAGFSSMGSEIAPSGQYMALLGKPNNNRSLAAAMGISINKRSNLLWSHGTNLAEEVGPAMEAELVAGPLAIRTRPAQLQNMSLSDPPLQLLHAKHRPVTMTNPSSTTVVGRNLSPTERRQDEIASLKRWWWNSSTFKDKANSREAKQMLDDRTHSALFLPALASAREPTIMTSSNSAAPNKLSRALFERLKSSRKHPTEGGAGSIHDDQGPRSSSFRSSMRTSSFSGLPNPLGSPRSRQMAWNDRLEPTGLQYMGSFSQMSTHQPANSAASDRNSGVVGSDLGSPHPSIMTMPIPAAFDGWTATRGGQEKRSDDENGTFAGVSREFVASNKWRRGPMAEATEGLGNINAPGRPGLESYCLRGVEIHDPAALGLSRPTVSATGGTGSVMGISRQIVSYRNHGDIQQSRRLQLPKHAKPEVTLDEPYPGPFPLDCATVMNSSSRSGCISGIWLTRDIKNVSVWWKSVRSSLARTRGNEYGRALDEAVEQGLQRRESHSYDTTTMAAPQGVDVRLLPIYPGKQLPMYRLHYKPGCWLVRLGIAPPVYFLAWFEFLFEEAIGEDKMQIGRETKSILSVWSVNTTHKALCAAVLGALGRHTRSALQIWLLVILYTAMLLYVILWRPYVARFVLVVELVCHAAMLVILGCGAGLLNSTPNNQAPTTYVMIVFFFLIAAFIIVLGLRITWLTIKGCWKARREQIKRQHTIERDSSVPLGTNEVEGRDTAVTPTAGGSLLDNTGRASEGADDNNYLAAATNQFAADSVATTANNIPCQLEVIPELPEIQSAMLTTRSTSSSSSATGTTAVQPQPEALTLTS</sequence>
<protein>
    <recommendedName>
        <fullName evidence="6">Transmembrane protein</fullName>
    </recommendedName>
</protein>
<proteinExistence type="predicted"/>
<feature type="region of interest" description="Disordered" evidence="2">
    <location>
        <begin position="1428"/>
        <end position="1469"/>
    </location>
</feature>
<keyword evidence="5" id="KW-1185">Reference proteome</keyword>
<feature type="region of interest" description="Disordered" evidence="2">
    <location>
        <begin position="1630"/>
        <end position="1649"/>
    </location>
</feature>
<feature type="compositionally biased region" description="Pro residues" evidence="2">
    <location>
        <begin position="790"/>
        <end position="806"/>
    </location>
</feature>